<dbReference type="EMBL" id="CCBN010000009">
    <property type="protein sequence ID" value="CDO54967.1"/>
    <property type="molecule type" value="Genomic_DNA"/>
</dbReference>
<feature type="region of interest" description="Disordered" evidence="1">
    <location>
        <begin position="123"/>
        <end position="147"/>
    </location>
</feature>
<keyword evidence="2" id="KW-1133">Transmembrane helix</keyword>
<dbReference type="Proteomes" id="UP000242525">
    <property type="component" value="Unassembled WGS sequence"/>
</dbReference>
<feature type="signal peptide" evidence="3">
    <location>
        <begin position="1"/>
        <end position="23"/>
    </location>
</feature>
<evidence type="ECO:0000313" key="5">
    <source>
        <dbReference type="Proteomes" id="UP000242525"/>
    </source>
</evidence>
<gene>
    <name evidence="4" type="ORF">BN980_GECA09s02045g</name>
</gene>
<evidence type="ECO:0000313" key="4">
    <source>
        <dbReference type="EMBL" id="CDO54967.1"/>
    </source>
</evidence>
<evidence type="ECO:0000256" key="3">
    <source>
        <dbReference type="SAM" id="SignalP"/>
    </source>
</evidence>
<reference evidence="4" key="1">
    <citation type="submission" date="2014-03" db="EMBL/GenBank/DDBJ databases">
        <authorList>
            <person name="Casaregola S."/>
        </authorList>
    </citation>
    <scope>NUCLEOTIDE SEQUENCE [LARGE SCALE GENOMIC DNA]</scope>
    <source>
        <strain evidence="4">CLIB 918</strain>
    </source>
</reference>
<feature type="transmembrane region" description="Helical" evidence="2">
    <location>
        <begin position="174"/>
        <end position="199"/>
    </location>
</feature>
<keyword evidence="5" id="KW-1185">Reference proteome</keyword>
<keyword evidence="2" id="KW-0812">Transmembrane</keyword>
<keyword evidence="2" id="KW-0472">Membrane</keyword>
<dbReference type="GO" id="GO:0005935">
    <property type="term" value="C:cellular bud neck"/>
    <property type="evidence" value="ECO:0007669"/>
    <property type="project" value="TreeGrafter"/>
</dbReference>
<dbReference type="AlphaFoldDB" id="A0A0J9XCC5"/>
<evidence type="ECO:0000256" key="1">
    <source>
        <dbReference type="SAM" id="MobiDB-lite"/>
    </source>
</evidence>
<feature type="chain" id="PRO_5005325642" evidence="3">
    <location>
        <begin position="24"/>
        <end position="405"/>
    </location>
</feature>
<sequence>MKVLNIRLISWLTILLIVGFALAADSTTDNSEETTTTKSVATTASTKDATTTTAKETTAKETTTGGTTNKDETTTGGTTGATGTTKNTQSTATTKAAASSATTKAASVTSVSYSAIVITAVNTNNDGSAGSKPTLSRSKMPTLSTTGVPVPTVTVPSNEFNPFLKQSTIPEGTVFIAVGSVLGAIALVVIAWNVALAIIHRRNTRHFHDIGSDPTPLMTDIKDYNHGYNAGNSGAGAGGNNNPEHVGGVGMFGAHNKDTSRSRSMINSGLFFSPTAQVLNSAQGQNNLNSANPSLTSSMASTTAGVGVIGGPARASTYMPAGYYDGTGNGGARSVRHMSMYSMSNASMGAGHQSTPPPMPSSGLSVPNSASNPRISQLSTGDQQQPRQSVRAPSAYLDDFLGVDK</sequence>
<protein>
    <submittedName>
        <fullName evidence="4">Uncharacterized protein</fullName>
    </submittedName>
</protein>
<name>A0A0J9XCC5_GEOCN</name>
<dbReference type="PANTHER" id="PTHR36089">
    <property type="entry name" value="CHITIN SYNTHASE 3 COMPLEX PROTEIN CSI2-RELATED"/>
    <property type="match status" value="1"/>
</dbReference>
<dbReference type="GO" id="GO:0000324">
    <property type="term" value="C:fungal-type vacuole"/>
    <property type="evidence" value="ECO:0007669"/>
    <property type="project" value="TreeGrafter"/>
</dbReference>
<evidence type="ECO:0000256" key="2">
    <source>
        <dbReference type="SAM" id="Phobius"/>
    </source>
</evidence>
<comment type="caution">
    <text evidence="4">The sequence shown here is derived from an EMBL/GenBank/DDBJ whole genome shotgun (WGS) entry which is preliminary data.</text>
</comment>
<feature type="region of interest" description="Disordered" evidence="1">
    <location>
        <begin position="345"/>
        <end position="405"/>
    </location>
</feature>
<dbReference type="OrthoDB" id="4065319at2759"/>
<proteinExistence type="predicted"/>
<feature type="compositionally biased region" description="Low complexity" evidence="1">
    <location>
        <begin position="81"/>
        <end position="99"/>
    </location>
</feature>
<feature type="region of interest" description="Disordered" evidence="1">
    <location>
        <begin position="27"/>
        <end position="99"/>
    </location>
</feature>
<dbReference type="InterPro" id="IPR051009">
    <property type="entry name" value="PRM"/>
</dbReference>
<feature type="compositionally biased region" description="Polar residues" evidence="1">
    <location>
        <begin position="362"/>
        <end position="388"/>
    </location>
</feature>
<organism evidence="4 5">
    <name type="scientific">Geotrichum candidum</name>
    <name type="common">Oospora lactis</name>
    <name type="synonym">Dipodascus geotrichum</name>
    <dbReference type="NCBI Taxonomy" id="1173061"/>
    <lineage>
        <taxon>Eukaryota</taxon>
        <taxon>Fungi</taxon>
        <taxon>Dikarya</taxon>
        <taxon>Ascomycota</taxon>
        <taxon>Saccharomycotina</taxon>
        <taxon>Dipodascomycetes</taxon>
        <taxon>Dipodascales</taxon>
        <taxon>Dipodascaceae</taxon>
        <taxon>Geotrichum</taxon>
    </lineage>
</organism>
<dbReference type="PANTHER" id="PTHR36089:SF1">
    <property type="entry name" value="CHITIN SYNTHASE 3 COMPLEX PROTEIN CSI2-RELATED"/>
    <property type="match status" value="1"/>
</dbReference>
<accession>A0A0J9XCC5</accession>
<keyword evidence="3" id="KW-0732">Signal</keyword>
<feature type="compositionally biased region" description="Low complexity" evidence="1">
    <location>
        <begin position="27"/>
        <end position="68"/>
    </location>
</feature>
<feature type="compositionally biased region" description="Polar residues" evidence="1">
    <location>
        <begin position="123"/>
        <end position="139"/>
    </location>
</feature>